<dbReference type="AlphaFoldDB" id="A0A9P8AJ67"/>
<accession>A0A9P8AJ67</accession>
<reference evidence="2" key="1">
    <citation type="submission" date="2021-03" db="EMBL/GenBank/DDBJ databases">
        <authorList>
            <person name="Palmer J.M."/>
        </authorList>
    </citation>
    <scope>NUCLEOTIDE SEQUENCE</scope>
    <source>
        <strain evidence="2">ARV_011</strain>
    </source>
</reference>
<dbReference type="InterPro" id="IPR018849">
    <property type="entry name" value="Urb2/Npa2_C"/>
</dbReference>
<dbReference type="PANTHER" id="PTHR15682:SF2">
    <property type="entry name" value="UNHEALTHY RIBOSOME BIOGENESIS PROTEIN 2 HOMOLOG"/>
    <property type="match status" value="1"/>
</dbReference>
<evidence type="ECO:0000313" key="3">
    <source>
        <dbReference type="Proteomes" id="UP000790833"/>
    </source>
</evidence>
<evidence type="ECO:0000313" key="2">
    <source>
        <dbReference type="EMBL" id="KAG7194446.1"/>
    </source>
</evidence>
<sequence length="1158" mass="133462">MTPSFNSAEDVSKFLRSKNDIDHIVQAASDLIHNRIDVHFPQKQVFVFELICDRLNVPNSQWHSHKDVWVLLIQIWNTLEPRLRTIFKRIRLIEVLVLVLTDAGSDTTTIYDSSHFVPIFEFVDLLLKNVFIEVDDSIMLRILTAYVAFTKSPSFSSTYSMTIHHLFNIMATTDYIPSKKTITKFAHELLIDVCGFLVAHPEDRITTSLFLNVLEVFTLSEHTLSQTIVELGKLKPRKTINVKDPLTYLFDLMTSRTSERDFKTLEDAYRAMIKSEPLLAEPLLSILSKKNKSLSSEFISGIYSQNISSNQKNWGLLIYLLDIDNELATNNAVSLLQVFEQVSDEKLVERFRNAFVGAFVKARELPLFFKDIWYNHRHQDSWRSSALIQLVAEYSKDLTVNQTKDILNFCCEKGTVSSLPLIASVVGGLLKSPTTKTQPLSTVLVEQNNTIFNEITTNNDDIQTLWQIRYSILCLYTESSFESIKEPLYKLLTKTSDDCSYYFYFTMFRAIELFDESYLSGFQFQERFLQFASSCKSKELFDSLFLRWSVIINNLFNKDQVDQLLKTVEANLGFTRLVQIINESSCVLFELKSVSDTIIKRTIKGITGKNPSLINLDLLSVIPEECIDSRDYPLFIDNLQRLSKDRALTNTCITQLNRFTLNPMLNLDFERNLQKMLVFILNCCEDSVTTGLSLVRRIWRTYFARYKEFRSFIDSSFSALTSSIVEDNFPSLQLTLILLTLKPEVQDSNLKTLLNDLEYKYVMFLEKSMLEISLSNTVKDVEVLNWQLQSLLELDYSKSEKVKKAVIQLGKVFNNDSGYDDSKIALFKLITHWEQPELRNATYIAALYIALKSKTMCLNIESPLESYLTRFCTNADSQSLEQLAYYITDSIPLATEEQFPHIISLLVILTGTMRHKDEASQKVFTIILSQIIDVVHKLDISSLILILNTIKSQLSESTWLFKQYSTELTLLLVSKVANQLSNDPNATEEVYILVTQVYSHLLLFHRFKFQSRHHILIRTMIDLLEPLTLKKHNNNKVLGTSKECARAYSRLMANLCEPQATNSYKELANSSLTTSSTIIKKGLRKYLSMLLVSYIAFNLKYNFDSSINDELLRAIYMVFDVLTERELQLVNSTLDFPGKSFYRSLYANYKDQGKWKDN</sequence>
<dbReference type="InterPro" id="IPR052609">
    <property type="entry name" value="Ribosome_Biogenesis_Reg"/>
</dbReference>
<keyword evidence="3" id="KW-1185">Reference proteome</keyword>
<dbReference type="EMBL" id="JAHMUF010000007">
    <property type="protein sequence ID" value="KAG7194446.1"/>
    <property type="molecule type" value="Genomic_DNA"/>
</dbReference>
<gene>
    <name evidence="2" type="ORF">KQ657_004659</name>
</gene>
<dbReference type="Pfam" id="PF10441">
    <property type="entry name" value="Urb2"/>
    <property type="match status" value="1"/>
</dbReference>
<dbReference type="GeneID" id="66118033"/>
<feature type="domain" description="Nucleolar 27S pre-rRNA processing Urb2/Npa2 C-terminal" evidence="1">
    <location>
        <begin position="945"/>
        <end position="1157"/>
    </location>
</feature>
<name>A0A9P8AJ67_9ASCO</name>
<dbReference type="GO" id="GO:0042254">
    <property type="term" value="P:ribosome biogenesis"/>
    <property type="evidence" value="ECO:0007669"/>
    <property type="project" value="TreeGrafter"/>
</dbReference>
<dbReference type="OrthoDB" id="160374at2759"/>
<protein>
    <recommendedName>
        <fullName evidence="1">Nucleolar 27S pre-rRNA processing Urb2/Npa2 C-terminal domain-containing protein</fullName>
    </recommendedName>
</protein>
<organism evidence="2 3">
    <name type="scientific">Scheffersomyces spartinae</name>
    <dbReference type="NCBI Taxonomy" id="45513"/>
    <lineage>
        <taxon>Eukaryota</taxon>
        <taxon>Fungi</taxon>
        <taxon>Dikarya</taxon>
        <taxon>Ascomycota</taxon>
        <taxon>Saccharomycotina</taxon>
        <taxon>Pichiomycetes</taxon>
        <taxon>Debaryomycetaceae</taxon>
        <taxon>Scheffersomyces</taxon>
    </lineage>
</organism>
<proteinExistence type="predicted"/>
<dbReference type="RefSeq" id="XP_043049993.1">
    <property type="nucleotide sequence ID" value="XM_043195327.1"/>
</dbReference>
<dbReference type="Proteomes" id="UP000790833">
    <property type="component" value="Unassembled WGS sequence"/>
</dbReference>
<evidence type="ECO:0000259" key="1">
    <source>
        <dbReference type="Pfam" id="PF10441"/>
    </source>
</evidence>
<dbReference type="GO" id="GO:0005730">
    <property type="term" value="C:nucleolus"/>
    <property type="evidence" value="ECO:0007669"/>
    <property type="project" value="TreeGrafter"/>
</dbReference>
<dbReference type="PANTHER" id="PTHR15682">
    <property type="entry name" value="UNHEALTHY RIBOSOME BIOGENESIS PROTEIN 2 HOMOLOG"/>
    <property type="match status" value="1"/>
</dbReference>
<comment type="caution">
    <text evidence="2">The sequence shown here is derived from an EMBL/GenBank/DDBJ whole genome shotgun (WGS) entry which is preliminary data.</text>
</comment>